<name>A0A560FKM5_9PROT</name>
<evidence type="ECO:0000313" key="2">
    <source>
        <dbReference type="Proteomes" id="UP000319859"/>
    </source>
</evidence>
<protein>
    <submittedName>
        <fullName evidence="1">Uncharacterized protein</fullName>
    </submittedName>
</protein>
<dbReference type="AlphaFoldDB" id="A0A560FKM5"/>
<accession>A0A560FKM5</accession>
<evidence type="ECO:0000313" key="1">
    <source>
        <dbReference type="EMBL" id="TWB22150.1"/>
    </source>
</evidence>
<reference evidence="1 2" key="1">
    <citation type="submission" date="2019-06" db="EMBL/GenBank/DDBJ databases">
        <title>Genomic Encyclopedia of Type Strains, Phase IV (KMG-V): Genome sequencing to study the core and pangenomes of soil and plant-associated prokaryotes.</title>
        <authorList>
            <person name="Whitman W."/>
        </authorList>
    </citation>
    <scope>NUCLEOTIDE SEQUENCE [LARGE SCALE GENOMIC DNA]</scope>
    <source>
        <strain evidence="1 2">BR 11880</strain>
    </source>
</reference>
<organism evidence="1 2">
    <name type="scientific">Nitrospirillum amazonense</name>
    <dbReference type="NCBI Taxonomy" id="28077"/>
    <lineage>
        <taxon>Bacteria</taxon>
        <taxon>Pseudomonadati</taxon>
        <taxon>Pseudomonadota</taxon>
        <taxon>Alphaproteobacteria</taxon>
        <taxon>Rhodospirillales</taxon>
        <taxon>Azospirillaceae</taxon>
        <taxon>Nitrospirillum</taxon>
    </lineage>
</organism>
<sequence>MNSRDNFDHLGDITASLIGELALRALDYHADQAADSSKSHDDRRRSLCEGFHCFYHAAKAGAFSP</sequence>
<dbReference type="EMBL" id="VITN01000004">
    <property type="protein sequence ID" value="TWB22150.1"/>
    <property type="molecule type" value="Genomic_DNA"/>
</dbReference>
<comment type="caution">
    <text evidence="1">The sequence shown here is derived from an EMBL/GenBank/DDBJ whole genome shotgun (WGS) entry which is preliminary data.</text>
</comment>
<dbReference type="Proteomes" id="UP000319859">
    <property type="component" value="Unassembled WGS sequence"/>
</dbReference>
<gene>
    <name evidence="1" type="ORF">FBZ89_104400</name>
</gene>
<dbReference type="RefSeq" id="WP_145749770.1">
    <property type="nucleotide sequence ID" value="NZ_VITN01000004.1"/>
</dbReference>
<proteinExistence type="predicted"/>